<evidence type="ECO:0000256" key="2">
    <source>
        <dbReference type="ARBA" id="ARBA00022723"/>
    </source>
</evidence>
<comment type="caution">
    <text evidence="6">The sequence shown here is derived from an EMBL/GenBank/DDBJ whole genome shotgun (WGS) entry which is preliminary data.</text>
</comment>
<comment type="subcellular location">
    <subcellularLocation>
        <location evidence="1">Nucleus</location>
    </subcellularLocation>
</comment>
<dbReference type="SUPFAM" id="SSF53098">
    <property type="entry name" value="Ribonuclease H-like"/>
    <property type="match status" value="1"/>
</dbReference>
<evidence type="ECO:0000256" key="3">
    <source>
        <dbReference type="ARBA" id="ARBA00022771"/>
    </source>
</evidence>
<evidence type="ECO:0000256" key="5">
    <source>
        <dbReference type="ARBA" id="ARBA00023242"/>
    </source>
</evidence>
<keyword evidence="2" id="KW-0479">Metal-binding</keyword>
<reference evidence="6 7" key="1">
    <citation type="submission" date="2015-04" db="EMBL/GenBank/DDBJ databases">
        <title>Lasius niger genome sequencing.</title>
        <authorList>
            <person name="Konorov E.A."/>
            <person name="Nikitin M.A."/>
            <person name="Kirill M.V."/>
            <person name="Chang P."/>
        </authorList>
    </citation>
    <scope>NUCLEOTIDE SEQUENCE [LARGE SCALE GENOMIC DNA]</scope>
    <source>
        <tissue evidence="6">Whole</tissue>
    </source>
</reference>
<dbReference type="AlphaFoldDB" id="A0A0J7MYF4"/>
<dbReference type="PaxDb" id="67767-A0A0J7MYF4"/>
<dbReference type="Proteomes" id="UP000036403">
    <property type="component" value="Unassembled WGS sequence"/>
</dbReference>
<keyword evidence="5" id="KW-0539">Nucleus</keyword>
<accession>A0A0J7MYF4</accession>
<dbReference type="InterPro" id="IPR012337">
    <property type="entry name" value="RNaseH-like_sf"/>
</dbReference>
<evidence type="ECO:0000313" key="6">
    <source>
        <dbReference type="EMBL" id="KMQ85470.1"/>
    </source>
</evidence>
<keyword evidence="4" id="KW-0862">Zinc</keyword>
<name>A0A0J7MYF4_LASNI</name>
<sequence length="82" mass="9132">MKRKVLEIFEKKKDAVINILKTNESKISFTVDGWTSIAGKSYYGITAHFVDASCKLQSIVLDFVPSNGAHTGKDIAMLFYNS</sequence>
<organism evidence="6 7">
    <name type="scientific">Lasius niger</name>
    <name type="common">Black garden ant</name>
    <dbReference type="NCBI Taxonomy" id="67767"/>
    <lineage>
        <taxon>Eukaryota</taxon>
        <taxon>Metazoa</taxon>
        <taxon>Ecdysozoa</taxon>
        <taxon>Arthropoda</taxon>
        <taxon>Hexapoda</taxon>
        <taxon>Insecta</taxon>
        <taxon>Pterygota</taxon>
        <taxon>Neoptera</taxon>
        <taxon>Endopterygota</taxon>
        <taxon>Hymenoptera</taxon>
        <taxon>Apocrita</taxon>
        <taxon>Aculeata</taxon>
        <taxon>Formicoidea</taxon>
        <taxon>Formicidae</taxon>
        <taxon>Formicinae</taxon>
        <taxon>Lasius</taxon>
        <taxon>Lasius</taxon>
    </lineage>
</organism>
<dbReference type="InterPro" id="IPR052035">
    <property type="entry name" value="ZnF_BED_domain_contain"/>
</dbReference>
<protein>
    <submittedName>
        <fullName evidence="6">Hat family dimerization domain containing protein</fullName>
    </submittedName>
</protein>
<dbReference type="PANTHER" id="PTHR46481">
    <property type="entry name" value="ZINC FINGER BED DOMAIN-CONTAINING PROTEIN 4"/>
    <property type="match status" value="1"/>
</dbReference>
<evidence type="ECO:0000256" key="4">
    <source>
        <dbReference type="ARBA" id="ARBA00022833"/>
    </source>
</evidence>
<dbReference type="GO" id="GO:0005634">
    <property type="term" value="C:nucleus"/>
    <property type="evidence" value="ECO:0007669"/>
    <property type="project" value="UniProtKB-SubCell"/>
</dbReference>
<evidence type="ECO:0000313" key="7">
    <source>
        <dbReference type="Proteomes" id="UP000036403"/>
    </source>
</evidence>
<dbReference type="GO" id="GO:0008270">
    <property type="term" value="F:zinc ion binding"/>
    <property type="evidence" value="ECO:0007669"/>
    <property type="project" value="UniProtKB-KW"/>
</dbReference>
<evidence type="ECO:0000256" key="1">
    <source>
        <dbReference type="ARBA" id="ARBA00004123"/>
    </source>
</evidence>
<dbReference type="EMBL" id="LBMM01013805">
    <property type="protein sequence ID" value="KMQ85470.1"/>
    <property type="molecule type" value="Genomic_DNA"/>
</dbReference>
<keyword evidence="7" id="KW-1185">Reference proteome</keyword>
<dbReference type="OrthoDB" id="7699767at2759"/>
<gene>
    <name evidence="6" type="ORF">RF55_15963</name>
</gene>
<proteinExistence type="predicted"/>
<dbReference type="PANTHER" id="PTHR46481:SF10">
    <property type="entry name" value="ZINC FINGER BED DOMAIN-CONTAINING PROTEIN 39"/>
    <property type="match status" value="1"/>
</dbReference>
<keyword evidence="3" id="KW-0863">Zinc-finger</keyword>